<organism evidence="1">
    <name type="scientific">marine sediment metagenome</name>
    <dbReference type="NCBI Taxonomy" id="412755"/>
    <lineage>
        <taxon>unclassified sequences</taxon>
        <taxon>metagenomes</taxon>
        <taxon>ecological metagenomes</taxon>
    </lineage>
</organism>
<proteinExistence type="predicted"/>
<sequence length="37" mass="4387">RKGYFCVDPDSTSDKLVFNRIVSLRDTWDRILKAEKN</sequence>
<evidence type="ECO:0000313" key="1">
    <source>
        <dbReference type="EMBL" id="GAH19277.1"/>
    </source>
</evidence>
<reference evidence="1" key="1">
    <citation type="journal article" date="2014" name="Front. Microbiol.">
        <title>High frequency of phylogenetically diverse reductive dehalogenase-homologous genes in deep subseafloor sedimentary metagenomes.</title>
        <authorList>
            <person name="Kawai M."/>
            <person name="Futagami T."/>
            <person name="Toyoda A."/>
            <person name="Takaki Y."/>
            <person name="Nishi S."/>
            <person name="Hori S."/>
            <person name="Arai W."/>
            <person name="Tsubouchi T."/>
            <person name="Morono Y."/>
            <person name="Uchiyama I."/>
            <person name="Ito T."/>
            <person name="Fujiyama A."/>
            <person name="Inagaki F."/>
            <person name="Takami H."/>
        </authorList>
    </citation>
    <scope>NUCLEOTIDE SEQUENCE</scope>
    <source>
        <strain evidence="1">Expedition CK06-06</strain>
    </source>
</reference>
<accession>X1DGF7</accession>
<comment type="caution">
    <text evidence="1">The sequence shown here is derived from an EMBL/GenBank/DDBJ whole genome shotgun (WGS) entry which is preliminary data.</text>
</comment>
<evidence type="ECO:0008006" key="2">
    <source>
        <dbReference type="Google" id="ProtNLM"/>
    </source>
</evidence>
<name>X1DGF7_9ZZZZ</name>
<dbReference type="AlphaFoldDB" id="X1DGF7"/>
<dbReference type="InterPro" id="IPR011035">
    <property type="entry name" value="Ribosomal_bL25/Gln-tRNA_synth"/>
</dbReference>
<feature type="non-terminal residue" evidence="1">
    <location>
        <position position="1"/>
    </location>
</feature>
<dbReference type="InterPro" id="IPR020056">
    <property type="entry name" value="Rbsml_bL25/Gln-tRNA_synth_N"/>
</dbReference>
<dbReference type="SUPFAM" id="SSF50715">
    <property type="entry name" value="Ribosomal protein L25-like"/>
    <property type="match status" value="1"/>
</dbReference>
<dbReference type="EMBL" id="BARU01004268">
    <property type="protein sequence ID" value="GAH19277.1"/>
    <property type="molecule type" value="Genomic_DNA"/>
</dbReference>
<dbReference type="GO" id="GO:0006412">
    <property type="term" value="P:translation"/>
    <property type="evidence" value="ECO:0007669"/>
    <property type="project" value="InterPro"/>
</dbReference>
<gene>
    <name evidence="1" type="ORF">S03H2_08687</name>
</gene>
<dbReference type="Gene3D" id="2.40.240.10">
    <property type="entry name" value="Ribosomal Protein L25, Chain P"/>
    <property type="match status" value="1"/>
</dbReference>
<protein>
    <recommendedName>
        <fullName evidence="2">Glutamyl/glutaminyl-tRNA synthetase class Ib anti-codon binding domain-containing protein</fullName>
    </recommendedName>
</protein>